<dbReference type="Proteomes" id="UP000292564">
    <property type="component" value="Unassembled WGS sequence"/>
</dbReference>
<reference evidence="2 3" key="1">
    <citation type="submission" date="2019-02" db="EMBL/GenBank/DDBJ databases">
        <title>Sequencing the genomes of 1000 actinobacteria strains.</title>
        <authorList>
            <person name="Klenk H.-P."/>
        </authorList>
    </citation>
    <scope>NUCLEOTIDE SEQUENCE [LARGE SCALE GENOMIC DNA]</scope>
    <source>
        <strain evidence="2 3">DSM 45162</strain>
    </source>
</reference>
<dbReference type="InterPro" id="IPR036513">
    <property type="entry name" value="STAS_dom_sf"/>
</dbReference>
<dbReference type="PROSITE" id="PS50801">
    <property type="entry name" value="STAS"/>
    <property type="match status" value="1"/>
</dbReference>
<comment type="caution">
    <text evidence="2">The sequence shown here is derived from an EMBL/GenBank/DDBJ whole genome shotgun (WGS) entry which is preliminary data.</text>
</comment>
<dbReference type="InterPro" id="IPR002645">
    <property type="entry name" value="STAS_dom"/>
</dbReference>
<evidence type="ECO:0000313" key="3">
    <source>
        <dbReference type="Proteomes" id="UP000292564"/>
    </source>
</evidence>
<organism evidence="2 3">
    <name type="scientific">Krasilnikovia cinnamomea</name>
    <dbReference type="NCBI Taxonomy" id="349313"/>
    <lineage>
        <taxon>Bacteria</taxon>
        <taxon>Bacillati</taxon>
        <taxon>Actinomycetota</taxon>
        <taxon>Actinomycetes</taxon>
        <taxon>Micromonosporales</taxon>
        <taxon>Micromonosporaceae</taxon>
        <taxon>Krasilnikovia</taxon>
    </lineage>
</organism>
<dbReference type="InterPro" id="IPR050267">
    <property type="entry name" value="Anti-sigma-factor_SerPK"/>
</dbReference>
<dbReference type="InterPro" id="IPR036890">
    <property type="entry name" value="HATPase_C_sf"/>
</dbReference>
<evidence type="ECO:0000313" key="2">
    <source>
        <dbReference type="EMBL" id="RZU50127.1"/>
    </source>
</evidence>
<protein>
    <recommendedName>
        <fullName evidence="1">STAS domain-containing protein</fullName>
    </recommendedName>
</protein>
<dbReference type="SUPFAM" id="SSF52091">
    <property type="entry name" value="SpoIIaa-like"/>
    <property type="match status" value="1"/>
</dbReference>
<dbReference type="PANTHER" id="PTHR35526">
    <property type="entry name" value="ANTI-SIGMA-F FACTOR RSBW-RELATED"/>
    <property type="match status" value="1"/>
</dbReference>
<dbReference type="AlphaFoldDB" id="A0A4Q7ZH65"/>
<dbReference type="CDD" id="cd16936">
    <property type="entry name" value="HATPase_RsbW-like"/>
    <property type="match status" value="1"/>
</dbReference>
<dbReference type="PANTHER" id="PTHR35526:SF3">
    <property type="entry name" value="ANTI-SIGMA-F FACTOR RSBW"/>
    <property type="match status" value="1"/>
</dbReference>
<dbReference type="Pfam" id="PF01740">
    <property type="entry name" value="STAS"/>
    <property type="match status" value="1"/>
</dbReference>
<name>A0A4Q7ZH65_9ACTN</name>
<keyword evidence="3" id="KW-1185">Reference proteome</keyword>
<sequence length="249" mass="26695">MWVMASIRCMVEQVGIRLLVHMSGELSMASAPRVRAELMRALVRQPDAVVVDLADLVVREPTAVSVFAAVARQAAMWPGTPLLVCTEDDEAVPLLTQDGYGRLPVFASVEQALSAPAPRRMNLVCDTLLPVTSSAGHARQLATEVCDRWELPHLAGPACLIASELAINAAVHAGTLADIRFAVGRRYLMISVRDGSTAEPRLGWAPPTDPGAGRGLLMVDATAYRWGCLPIEGGKVVWASLRTREAPTP</sequence>
<dbReference type="EMBL" id="SHKY01000001">
    <property type="protein sequence ID" value="RZU50127.1"/>
    <property type="molecule type" value="Genomic_DNA"/>
</dbReference>
<dbReference type="Gene3D" id="3.30.750.24">
    <property type="entry name" value="STAS domain"/>
    <property type="match status" value="1"/>
</dbReference>
<feature type="domain" description="STAS" evidence="1">
    <location>
        <begin position="18"/>
        <end position="116"/>
    </location>
</feature>
<gene>
    <name evidence="2" type="ORF">EV385_1892</name>
</gene>
<evidence type="ECO:0000259" key="1">
    <source>
        <dbReference type="PROSITE" id="PS50801"/>
    </source>
</evidence>
<proteinExistence type="predicted"/>
<accession>A0A4Q7ZH65</accession>
<dbReference type="Gene3D" id="3.30.565.10">
    <property type="entry name" value="Histidine kinase-like ATPase, C-terminal domain"/>
    <property type="match status" value="1"/>
</dbReference>